<dbReference type="GO" id="GO:0016301">
    <property type="term" value="F:kinase activity"/>
    <property type="evidence" value="ECO:0007669"/>
    <property type="project" value="UniProtKB-KW"/>
</dbReference>
<dbReference type="InterPro" id="IPR007371">
    <property type="entry name" value="TPK_catalytic"/>
</dbReference>
<name>A0A1C7I7D4_9FIRM</name>
<evidence type="ECO:0000256" key="4">
    <source>
        <dbReference type="ARBA" id="ARBA00022840"/>
    </source>
</evidence>
<dbReference type="EMBL" id="CP015405">
    <property type="protein sequence ID" value="ANU74753.1"/>
    <property type="molecule type" value="Genomic_DNA"/>
</dbReference>
<evidence type="ECO:0000256" key="5">
    <source>
        <dbReference type="NCBIfam" id="TIGR01378"/>
    </source>
</evidence>
<dbReference type="SUPFAM" id="SSF63999">
    <property type="entry name" value="Thiamin pyrophosphokinase, catalytic domain"/>
    <property type="match status" value="1"/>
</dbReference>
<evidence type="ECO:0000256" key="2">
    <source>
        <dbReference type="ARBA" id="ARBA00022741"/>
    </source>
</evidence>
<dbReference type="AlphaFoldDB" id="A0A1C7I7D4"/>
<dbReference type="Pfam" id="PF04265">
    <property type="entry name" value="TPK_B1_binding"/>
    <property type="match status" value="1"/>
</dbReference>
<evidence type="ECO:0000256" key="3">
    <source>
        <dbReference type="ARBA" id="ARBA00022777"/>
    </source>
</evidence>
<protein>
    <recommendedName>
        <fullName evidence="5">Thiamine diphosphokinase</fullName>
        <ecNumber evidence="5">2.7.6.2</ecNumber>
    </recommendedName>
</protein>
<sequence length="216" mass="24527">MDTILLCGGHMDDPFVLDCIENINPDCIIGVDRGLEFCYRNRIVPQYILGDFDSIRPEVIEWYREQKEIPIREYKPEKDATDTRMGLELALKLGSDRIFLLGATGGRLDHYMGNLQSLMVPAMSGKEAWILDEQNAMTVLSCSRTIKKECAFGKYISFFSMGDEVRGITLSGFKYPLKDYDMTNFDGIGVSNELAKDTALVEFRQGFLLMVMSKDK</sequence>
<dbReference type="NCBIfam" id="TIGR01378">
    <property type="entry name" value="thi_PPkinase"/>
    <property type="match status" value="1"/>
</dbReference>
<dbReference type="GO" id="GO:0009229">
    <property type="term" value="P:thiamine diphosphate biosynthetic process"/>
    <property type="evidence" value="ECO:0007669"/>
    <property type="project" value="InterPro"/>
</dbReference>
<dbReference type="InterPro" id="IPR036759">
    <property type="entry name" value="TPK_catalytic_sf"/>
</dbReference>
<dbReference type="Gene3D" id="3.40.50.10240">
    <property type="entry name" value="Thiamin pyrophosphokinase, catalytic domain"/>
    <property type="match status" value="1"/>
</dbReference>
<dbReference type="KEGG" id="byl:A4V09_02635"/>
<accession>A0A1C7I7D4</accession>
<dbReference type="InterPro" id="IPR036371">
    <property type="entry name" value="TPK_B1-bd_sf"/>
</dbReference>
<dbReference type="OrthoDB" id="9804377at2"/>
<dbReference type="SUPFAM" id="SSF63862">
    <property type="entry name" value="Thiamin pyrophosphokinase, substrate-binding domain"/>
    <property type="match status" value="1"/>
</dbReference>
<dbReference type="Proteomes" id="UP000092574">
    <property type="component" value="Chromosome"/>
</dbReference>
<proteinExistence type="predicted"/>
<dbReference type="InterPro" id="IPR007373">
    <property type="entry name" value="Thiamin_PyroPKinase_B1-bd"/>
</dbReference>
<dbReference type="PANTHER" id="PTHR41299">
    <property type="entry name" value="THIAMINE PYROPHOSPHOKINASE"/>
    <property type="match status" value="1"/>
</dbReference>
<keyword evidence="2" id="KW-0547">Nucleotide-binding</keyword>
<dbReference type="InterPro" id="IPR006282">
    <property type="entry name" value="Thi_PPkinase"/>
</dbReference>
<dbReference type="STRING" id="1796616.A4V09_02635"/>
<dbReference type="EC" id="2.7.6.2" evidence="5"/>
<keyword evidence="4" id="KW-0067">ATP-binding</keyword>
<evidence type="ECO:0000259" key="6">
    <source>
        <dbReference type="SMART" id="SM00983"/>
    </source>
</evidence>
<keyword evidence="1" id="KW-0808">Transferase</keyword>
<dbReference type="CDD" id="cd07995">
    <property type="entry name" value="TPK"/>
    <property type="match status" value="1"/>
</dbReference>
<gene>
    <name evidence="7" type="ORF">A4V09_02635</name>
</gene>
<dbReference type="SMART" id="SM00983">
    <property type="entry name" value="TPK_B1_binding"/>
    <property type="match status" value="1"/>
</dbReference>
<keyword evidence="8" id="KW-1185">Reference proteome</keyword>
<dbReference type="PANTHER" id="PTHR41299:SF1">
    <property type="entry name" value="THIAMINE PYROPHOSPHOKINASE"/>
    <property type="match status" value="1"/>
</dbReference>
<dbReference type="GO" id="GO:0004788">
    <property type="term" value="F:thiamine diphosphokinase activity"/>
    <property type="evidence" value="ECO:0007669"/>
    <property type="project" value="UniProtKB-UniRule"/>
</dbReference>
<dbReference type="Pfam" id="PF04263">
    <property type="entry name" value="TPK_catalytic"/>
    <property type="match status" value="1"/>
</dbReference>
<dbReference type="RefSeq" id="WP_065540979.1">
    <property type="nucleotide sequence ID" value="NZ_CP015405.2"/>
</dbReference>
<dbReference type="InterPro" id="IPR053149">
    <property type="entry name" value="TPK"/>
</dbReference>
<evidence type="ECO:0000256" key="1">
    <source>
        <dbReference type="ARBA" id="ARBA00022679"/>
    </source>
</evidence>
<dbReference type="GO" id="GO:0005524">
    <property type="term" value="F:ATP binding"/>
    <property type="evidence" value="ECO:0007669"/>
    <property type="project" value="UniProtKB-KW"/>
</dbReference>
<evidence type="ECO:0000313" key="7">
    <source>
        <dbReference type="EMBL" id="ANU74753.1"/>
    </source>
</evidence>
<dbReference type="GO" id="GO:0030975">
    <property type="term" value="F:thiamine binding"/>
    <property type="evidence" value="ECO:0007669"/>
    <property type="project" value="InterPro"/>
</dbReference>
<reference evidence="7" key="1">
    <citation type="submission" date="2017-04" db="EMBL/GenBank/DDBJ databases">
        <title>Complete Genome Sequences of Twelve Strains of a Stable Defined Moderately Diverse Mouse Microbiota 2 (sDMDMm2).</title>
        <authorList>
            <person name="Uchimura Y."/>
            <person name="Wyss M."/>
            <person name="Brugiroux S."/>
            <person name="Limenitakis J.P."/>
            <person name="Stecher B."/>
            <person name="McCoy K.D."/>
            <person name="Macpherson A.J."/>
        </authorList>
    </citation>
    <scope>NUCLEOTIDE SEQUENCE</scope>
    <source>
        <strain evidence="7">YL58</strain>
    </source>
</reference>
<organism evidence="7 8">
    <name type="scientific">Blautia pseudococcoides</name>
    <dbReference type="NCBI Taxonomy" id="1796616"/>
    <lineage>
        <taxon>Bacteria</taxon>
        <taxon>Bacillati</taxon>
        <taxon>Bacillota</taxon>
        <taxon>Clostridia</taxon>
        <taxon>Lachnospirales</taxon>
        <taxon>Lachnospiraceae</taxon>
        <taxon>Blautia</taxon>
    </lineage>
</organism>
<keyword evidence="3" id="KW-0418">Kinase</keyword>
<feature type="domain" description="Thiamin pyrophosphokinase thiamin-binding" evidence="6">
    <location>
        <begin position="143"/>
        <end position="209"/>
    </location>
</feature>
<evidence type="ECO:0000313" key="8">
    <source>
        <dbReference type="Proteomes" id="UP000092574"/>
    </source>
</evidence>
<dbReference type="GO" id="GO:0006772">
    <property type="term" value="P:thiamine metabolic process"/>
    <property type="evidence" value="ECO:0007669"/>
    <property type="project" value="UniProtKB-UniRule"/>
</dbReference>